<protein>
    <submittedName>
        <fullName evidence="1">Uncharacterized protein</fullName>
    </submittedName>
</protein>
<dbReference type="EMBL" id="BMGZ01000002">
    <property type="protein sequence ID" value="GGH98567.1"/>
    <property type="molecule type" value="Genomic_DNA"/>
</dbReference>
<evidence type="ECO:0000313" key="2">
    <source>
        <dbReference type="Proteomes" id="UP000621856"/>
    </source>
</evidence>
<evidence type="ECO:0000313" key="1">
    <source>
        <dbReference type="EMBL" id="GGH98567.1"/>
    </source>
</evidence>
<comment type="caution">
    <text evidence="1">The sequence shown here is derived from an EMBL/GenBank/DDBJ whole genome shotgun (WGS) entry which is preliminary data.</text>
</comment>
<organism evidence="1 2">
    <name type="scientific">Aquisalinus luteolus</name>
    <dbReference type="NCBI Taxonomy" id="1566827"/>
    <lineage>
        <taxon>Bacteria</taxon>
        <taxon>Pseudomonadati</taxon>
        <taxon>Pseudomonadota</taxon>
        <taxon>Alphaproteobacteria</taxon>
        <taxon>Parvularculales</taxon>
        <taxon>Parvularculaceae</taxon>
        <taxon>Aquisalinus</taxon>
    </lineage>
</organism>
<dbReference type="Proteomes" id="UP000621856">
    <property type="component" value="Unassembled WGS sequence"/>
</dbReference>
<gene>
    <name evidence="1" type="ORF">GCM10011355_22460</name>
</gene>
<proteinExistence type="predicted"/>
<dbReference type="AlphaFoldDB" id="A0A8J3A4T2"/>
<name>A0A8J3A4T2_9PROT</name>
<reference evidence="1" key="2">
    <citation type="submission" date="2020-09" db="EMBL/GenBank/DDBJ databases">
        <authorList>
            <person name="Sun Q."/>
            <person name="Zhou Y."/>
        </authorList>
    </citation>
    <scope>NUCLEOTIDE SEQUENCE</scope>
    <source>
        <strain evidence="1">CGMCC 1.14984</strain>
    </source>
</reference>
<sequence>MTDKLPDSLRPFSRTVQFPDYDDIAVEDSVCRVIDKKITASAFIHIPNRHGGSCGWCHIATRGTAGNKQTEQGEKTDYPDRHAAPRLQLYPLPLKTGAQTKSTAGLVTLYHTIAQRQAVTVRLRAGAAIDPDRPGTEG</sequence>
<reference evidence="1" key="1">
    <citation type="journal article" date="2014" name="Int. J. Syst. Evol. Microbiol.">
        <title>Complete genome sequence of Corynebacterium casei LMG S-19264T (=DSM 44701T), isolated from a smear-ripened cheese.</title>
        <authorList>
            <consortium name="US DOE Joint Genome Institute (JGI-PGF)"/>
            <person name="Walter F."/>
            <person name="Albersmeier A."/>
            <person name="Kalinowski J."/>
            <person name="Ruckert C."/>
        </authorList>
    </citation>
    <scope>NUCLEOTIDE SEQUENCE</scope>
    <source>
        <strain evidence="1">CGMCC 1.14984</strain>
    </source>
</reference>
<accession>A0A8J3A4T2</accession>